<dbReference type="OrthoDB" id="6131915at2759"/>
<gene>
    <name evidence="2" type="ORF">MGAL_10B041062</name>
</gene>
<evidence type="ECO:0000313" key="2">
    <source>
        <dbReference type="EMBL" id="VDI24320.1"/>
    </source>
</evidence>
<feature type="compositionally biased region" description="Polar residues" evidence="1">
    <location>
        <begin position="624"/>
        <end position="638"/>
    </location>
</feature>
<comment type="caution">
    <text evidence="2">The sequence shown here is derived from an EMBL/GenBank/DDBJ whole genome shotgun (WGS) entry which is preliminary data.</text>
</comment>
<name>A0A8B6DVJ0_MYTGA</name>
<organism evidence="2 3">
    <name type="scientific">Mytilus galloprovincialis</name>
    <name type="common">Mediterranean mussel</name>
    <dbReference type="NCBI Taxonomy" id="29158"/>
    <lineage>
        <taxon>Eukaryota</taxon>
        <taxon>Metazoa</taxon>
        <taxon>Spiralia</taxon>
        <taxon>Lophotrochozoa</taxon>
        <taxon>Mollusca</taxon>
        <taxon>Bivalvia</taxon>
        <taxon>Autobranchia</taxon>
        <taxon>Pteriomorphia</taxon>
        <taxon>Mytilida</taxon>
        <taxon>Mytiloidea</taxon>
        <taxon>Mytilidae</taxon>
        <taxon>Mytilinae</taxon>
        <taxon>Mytilus</taxon>
    </lineage>
</organism>
<dbReference type="EMBL" id="UYJE01004015">
    <property type="protein sequence ID" value="VDI24320.1"/>
    <property type="molecule type" value="Genomic_DNA"/>
</dbReference>
<accession>A0A8B6DVJ0</accession>
<feature type="compositionally biased region" description="Polar residues" evidence="1">
    <location>
        <begin position="335"/>
        <end position="353"/>
    </location>
</feature>
<feature type="region of interest" description="Disordered" evidence="1">
    <location>
        <begin position="129"/>
        <end position="233"/>
    </location>
</feature>
<dbReference type="Proteomes" id="UP000596742">
    <property type="component" value="Unassembled WGS sequence"/>
</dbReference>
<feature type="region of interest" description="Disordered" evidence="1">
    <location>
        <begin position="587"/>
        <end position="717"/>
    </location>
</feature>
<feature type="compositionally biased region" description="Polar residues" evidence="1">
    <location>
        <begin position="201"/>
        <end position="228"/>
    </location>
</feature>
<dbReference type="AlphaFoldDB" id="A0A8B6DVJ0"/>
<feature type="region of interest" description="Disordered" evidence="1">
    <location>
        <begin position="84"/>
        <end position="114"/>
    </location>
</feature>
<dbReference type="InterPro" id="IPR036910">
    <property type="entry name" value="HMG_box_dom_sf"/>
</dbReference>
<dbReference type="SUPFAM" id="SSF47095">
    <property type="entry name" value="HMG-box"/>
    <property type="match status" value="1"/>
</dbReference>
<reference evidence="2" key="1">
    <citation type="submission" date="2018-11" db="EMBL/GenBank/DDBJ databases">
        <authorList>
            <person name="Alioto T."/>
            <person name="Alioto T."/>
        </authorList>
    </citation>
    <scope>NUCLEOTIDE SEQUENCE</scope>
</reference>
<evidence type="ECO:0000256" key="1">
    <source>
        <dbReference type="SAM" id="MobiDB-lite"/>
    </source>
</evidence>
<feature type="region of interest" description="Disordered" evidence="1">
    <location>
        <begin position="306"/>
        <end position="365"/>
    </location>
</feature>
<dbReference type="CDD" id="cd00084">
    <property type="entry name" value="HMG-box_SF"/>
    <property type="match status" value="1"/>
</dbReference>
<feature type="compositionally biased region" description="Basic and acidic residues" evidence="1">
    <location>
        <begin position="603"/>
        <end position="618"/>
    </location>
</feature>
<feature type="compositionally biased region" description="Low complexity" evidence="1">
    <location>
        <begin position="587"/>
        <end position="598"/>
    </location>
</feature>
<feature type="region of interest" description="Disordered" evidence="1">
    <location>
        <begin position="409"/>
        <end position="439"/>
    </location>
</feature>
<sequence>MAMKRRLSDYLQGNNLPVSTDSGAFPLYRAQKVSFKLFQQKETVHMKSLYPFLTKSQINSKVRELWKNMSADEKQNFSKTVLTKTPTKSSPFAKQTKRMGSNSSKDRRSKCSIWKDQKTEVTSPVYKSDFDSQNITSSPNWLTETSPIPATKDYTKTKYQPDNVIPEIIDETPNKQPGILKQTENIGYEETTPPSKKKTRVSFSPSKTTTASMLSEVNSSPVSSQGFSSEEDSTLIRRSSCNFDDIDNFSICIESDDPMSVATHLVVKEEVQKSEKGNDRIKAVLVKNNSKDDGKKVDIINEIKSSKKSSKDKKNKNLSAKKLTPEIKPTKRTRSAQSTSQPENNQFTTPMTFKSNKNSNSTKSDISNFTTPLILKPNSNNLTSKFNIQPYTTPMMDDATMQQLLDEAKQAPKKRRSKGGDKNQIKEDIDNDSTTDLKKHKARTSLLCPDEVENNFIIDASGDAKVNITDNEKAIDSQLSMPKYSCEGNMPDVLDSDNENTRLSDFEVPSFPPKGAYFRVPDEVEDVELSDSDNDNALETCKSNSVFSVMETLKRMKEATWKQISPIKCSPVMSPKILSPALSGISQLSSASSDSKGSFVEPGHLKEDSTDAEPENREPGVQTHMYQNQKTTEENVSNQHKEKSTTSQNSPPKHENTSNTNKEGLNKIENISASSEKQKNPLSHDTSSKLASSSDEVKEETMTKTDMLSDCSPKESIEANEDRTEVLLETKLVRTKKITRIARRKTPNKNQEMTNQDKQPLCELFYDLTPPEQKQTKHSNRRLIASAVTPGNSNFNSLFDTKAESIF</sequence>
<feature type="compositionally biased region" description="Low complexity" evidence="1">
    <location>
        <begin position="354"/>
        <end position="365"/>
    </location>
</feature>
<evidence type="ECO:0000313" key="3">
    <source>
        <dbReference type="Proteomes" id="UP000596742"/>
    </source>
</evidence>
<proteinExistence type="predicted"/>
<feature type="compositionally biased region" description="Polar residues" evidence="1">
    <location>
        <begin position="131"/>
        <end position="148"/>
    </location>
</feature>
<feature type="compositionally biased region" description="Basic residues" evidence="1">
    <location>
        <begin position="306"/>
        <end position="316"/>
    </location>
</feature>
<feature type="compositionally biased region" description="Polar residues" evidence="1">
    <location>
        <begin position="645"/>
        <end position="694"/>
    </location>
</feature>
<protein>
    <submittedName>
        <fullName evidence="2">Uncharacterized protein</fullName>
    </submittedName>
</protein>
<keyword evidence="3" id="KW-1185">Reference proteome</keyword>
<feature type="compositionally biased region" description="Polar residues" evidence="1">
    <location>
        <begin position="84"/>
        <end position="103"/>
    </location>
</feature>
<feature type="compositionally biased region" description="Basic and acidic residues" evidence="1">
    <location>
        <begin position="418"/>
        <end position="428"/>
    </location>
</feature>